<accession>A0ABS6EQD8</accession>
<organism evidence="3 4">
    <name type="scientific">Butyricicoccus intestinisimiae</name>
    <dbReference type="NCBI Taxonomy" id="2841509"/>
    <lineage>
        <taxon>Bacteria</taxon>
        <taxon>Bacillati</taxon>
        <taxon>Bacillota</taxon>
        <taxon>Clostridia</taxon>
        <taxon>Eubacteriales</taxon>
        <taxon>Butyricicoccaceae</taxon>
        <taxon>Butyricicoccus</taxon>
    </lineage>
</organism>
<dbReference type="InterPro" id="IPR000979">
    <property type="entry name" value="Phosphodiesterase_MJ0936/Vps29"/>
</dbReference>
<evidence type="ECO:0000256" key="1">
    <source>
        <dbReference type="RuleBase" id="RU362039"/>
    </source>
</evidence>
<comment type="caution">
    <text evidence="3">The sequence shown here is derived from an EMBL/GenBank/DDBJ whole genome shotgun (WGS) entry which is preliminary data.</text>
</comment>
<keyword evidence="1" id="KW-0479">Metal-binding</keyword>
<reference evidence="3 4" key="1">
    <citation type="submission" date="2021-06" db="EMBL/GenBank/DDBJ databases">
        <authorList>
            <person name="Sun Q."/>
            <person name="Li D."/>
        </authorList>
    </citation>
    <scope>NUCLEOTIDE SEQUENCE [LARGE SCALE GENOMIC DNA]</scope>
    <source>
        <strain evidence="3 4">MSJd-7</strain>
    </source>
</reference>
<dbReference type="Proteomes" id="UP000783588">
    <property type="component" value="Unassembled WGS sequence"/>
</dbReference>
<sequence>MKLLIFSDSHRANITDMLALIDEEKPDAVAHLGDLVCDVEDIRFVYPELPVYSVRGNNDWGDDETPNSLVVCAERVRLFLTHGHLFGVRRNTKRLTQEAQQAGCQVALYGHTHRAEVHEEDGVLVANPGSISMPYTAQPPSYLRLTIAGDRVQPELIYLKNTKKKRLWL</sequence>
<dbReference type="EC" id="3.1.4.-" evidence="1"/>
<dbReference type="InterPro" id="IPR024654">
    <property type="entry name" value="Calcineurin-like_PHP_lpxH"/>
</dbReference>
<dbReference type="RefSeq" id="WP_216469374.1">
    <property type="nucleotide sequence ID" value="NZ_JAHLQI010000002.1"/>
</dbReference>
<dbReference type="PANTHER" id="PTHR11124">
    <property type="entry name" value="VACUOLAR SORTING PROTEIN VPS29"/>
    <property type="match status" value="1"/>
</dbReference>
<proteinExistence type="inferred from homology"/>
<comment type="cofactor">
    <cofactor evidence="1">
        <name>a divalent metal cation</name>
        <dbReference type="ChEBI" id="CHEBI:60240"/>
    </cofactor>
</comment>
<protein>
    <recommendedName>
        <fullName evidence="1">Phosphoesterase</fullName>
        <ecNumber evidence="1">3.1.4.-</ecNumber>
    </recommendedName>
</protein>
<dbReference type="EMBL" id="JAHLQI010000002">
    <property type="protein sequence ID" value="MBU5489718.1"/>
    <property type="molecule type" value="Genomic_DNA"/>
</dbReference>
<dbReference type="NCBIfam" id="TIGR00040">
    <property type="entry name" value="yfcE"/>
    <property type="match status" value="1"/>
</dbReference>
<evidence type="ECO:0000313" key="3">
    <source>
        <dbReference type="EMBL" id="MBU5489718.1"/>
    </source>
</evidence>
<comment type="similarity">
    <text evidence="1">Belongs to the metallophosphoesterase superfamily. YfcE family.</text>
</comment>
<feature type="domain" description="Calcineurin-like phosphoesterase" evidence="2">
    <location>
        <begin position="1"/>
        <end position="148"/>
    </location>
</feature>
<dbReference type="Pfam" id="PF12850">
    <property type="entry name" value="Metallophos_2"/>
    <property type="match status" value="1"/>
</dbReference>
<evidence type="ECO:0000259" key="2">
    <source>
        <dbReference type="Pfam" id="PF12850"/>
    </source>
</evidence>
<name>A0ABS6EQD8_9FIRM</name>
<evidence type="ECO:0000313" key="4">
    <source>
        <dbReference type="Proteomes" id="UP000783588"/>
    </source>
</evidence>
<gene>
    <name evidence="3" type="ORF">KQI75_03585</name>
</gene>
<keyword evidence="4" id="KW-1185">Reference proteome</keyword>